<organism evidence="2 3">
    <name type="scientific">Marasmius oreades</name>
    <name type="common">fairy-ring Marasmius</name>
    <dbReference type="NCBI Taxonomy" id="181124"/>
    <lineage>
        <taxon>Eukaryota</taxon>
        <taxon>Fungi</taxon>
        <taxon>Dikarya</taxon>
        <taxon>Basidiomycota</taxon>
        <taxon>Agaricomycotina</taxon>
        <taxon>Agaricomycetes</taxon>
        <taxon>Agaricomycetidae</taxon>
        <taxon>Agaricales</taxon>
        <taxon>Marasmiineae</taxon>
        <taxon>Marasmiaceae</taxon>
        <taxon>Marasmius</taxon>
    </lineage>
</organism>
<evidence type="ECO:0000313" key="3">
    <source>
        <dbReference type="Proteomes" id="UP001049176"/>
    </source>
</evidence>
<dbReference type="OrthoDB" id="3063510at2759"/>
<dbReference type="KEGG" id="more:E1B28_011639"/>
<reference evidence="2" key="1">
    <citation type="journal article" date="2021" name="Genome Biol. Evol.">
        <title>The assembled and annotated genome of the fairy-ring fungus Marasmius oreades.</title>
        <authorList>
            <person name="Hiltunen M."/>
            <person name="Ament-Velasquez S.L."/>
            <person name="Johannesson H."/>
        </authorList>
    </citation>
    <scope>NUCLEOTIDE SEQUENCE</scope>
    <source>
        <strain evidence="2">03SP1</strain>
    </source>
</reference>
<name>A0A9P7UQ61_9AGAR</name>
<keyword evidence="3" id="KW-1185">Reference proteome</keyword>
<dbReference type="AlphaFoldDB" id="A0A9P7UQ61"/>
<gene>
    <name evidence="2" type="ORF">E1B28_011639</name>
</gene>
<feature type="compositionally biased region" description="Basic and acidic residues" evidence="1">
    <location>
        <begin position="471"/>
        <end position="480"/>
    </location>
</feature>
<comment type="caution">
    <text evidence="2">The sequence shown here is derived from an EMBL/GenBank/DDBJ whole genome shotgun (WGS) entry which is preliminary data.</text>
</comment>
<evidence type="ECO:0000313" key="2">
    <source>
        <dbReference type="EMBL" id="KAG7090018.1"/>
    </source>
</evidence>
<feature type="region of interest" description="Disordered" evidence="1">
    <location>
        <begin position="471"/>
        <end position="501"/>
    </location>
</feature>
<proteinExistence type="predicted"/>
<dbReference type="EMBL" id="CM032187">
    <property type="protein sequence ID" value="KAG7090018.1"/>
    <property type="molecule type" value="Genomic_DNA"/>
</dbReference>
<sequence>MEVLTGASKVNIGRGNFSNIGRDQFNDCTIIQTREKRTKVGRDLPGLSEYTEIKRGDIYKDNDVCYSWQLCSNGNDDTEAAVYVARIMIGGQFGQNRYTVKTYRGRNAKKEWRRDFSRCSEDWLRNIPLFGYNKSSVPSLIFCGELVPVAYMEPRMGWVGLLYLELLRASLGCSRNELWMDPTQGRLCRGPSGPKCYNWPEQDFDGIVPSNVEFLKEEVVIRYFASKEHDRALLYTLSYSCHSEILDGDIPATSHTHVISGLTDSTIAFFESVRWESWTDCLGKGQEMPDGASRFRLKDDWRKIKVESFGERSAWLSQALSVFHVHNISLDEAFPPTLVFPWLKLTGTLQKSEHKRKRRQLLHTPIYLIVLPSPYPLYHWSLDPTGQTPPLSSEMCKYLGLPRKLFLNVTHCQDSWPTRVYKYIHDYQIARKFDPKTSDFARFLGYSIFTVILVENRFEEIAEDSEVKLSPKVDNSEGHSELSPGSFVSDENWVKDRSPEEPDDSFLLELLFKKTEGSTKDAETTNSASPQKADSMRSLLGTLFAPFTWEAIEGSGISAAAI</sequence>
<protein>
    <submittedName>
        <fullName evidence="2">Uncharacterized protein</fullName>
    </submittedName>
</protein>
<dbReference type="RefSeq" id="XP_043006488.1">
    <property type="nucleotide sequence ID" value="XM_043160790.1"/>
</dbReference>
<dbReference type="Proteomes" id="UP001049176">
    <property type="component" value="Chromosome 7"/>
</dbReference>
<dbReference type="GeneID" id="66080714"/>
<evidence type="ECO:0000256" key="1">
    <source>
        <dbReference type="SAM" id="MobiDB-lite"/>
    </source>
</evidence>
<accession>A0A9P7UQ61</accession>